<dbReference type="InterPro" id="IPR026612">
    <property type="entry name" value="STRA6-like"/>
</dbReference>
<name>A0A3M6URM6_POCDA</name>
<keyword evidence="1" id="KW-0472">Membrane</keyword>
<feature type="transmembrane region" description="Helical" evidence="1">
    <location>
        <begin position="123"/>
        <end position="142"/>
    </location>
</feature>
<dbReference type="EMBL" id="RCHS01000868">
    <property type="protein sequence ID" value="RMX56310.1"/>
    <property type="molecule type" value="Genomic_DNA"/>
</dbReference>
<dbReference type="AlphaFoldDB" id="A0A3M6URM6"/>
<sequence>MIAGLIFLARKDPGMSSMHISKSSWSFSKKHQTLFQILFIKKEMSPVPISSLVQIDTLPWGTKGGFSNRFTIAVIFGATSSTCLDIFLRPKDGIFQMADPAGWVQEFAAVLWLLRPRGHPPPADIVTVLVYGILFYPIFACLTTDNRLVGSLLGFLYVTISLINPFSPKSNQHVTFNKSNMILPQSIALLIIEMMPTMFKTKVNLQGAAKWLCPHKEYQKELFYLEYLGLVPINLCLAFIWMKFGLLLYREVRKKCFPSGSWGGEEIRNKRLASEIEIAHMTELLNPGSIS</sequence>
<evidence type="ECO:0000256" key="1">
    <source>
        <dbReference type="SAM" id="Phobius"/>
    </source>
</evidence>
<feature type="transmembrane region" description="Helical" evidence="1">
    <location>
        <begin position="148"/>
        <end position="167"/>
    </location>
</feature>
<reference evidence="2 3" key="1">
    <citation type="journal article" date="2018" name="Sci. Rep.">
        <title>Comparative analysis of the Pocillopora damicornis genome highlights role of immune system in coral evolution.</title>
        <authorList>
            <person name="Cunning R."/>
            <person name="Bay R.A."/>
            <person name="Gillette P."/>
            <person name="Baker A.C."/>
            <person name="Traylor-Knowles N."/>
        </authorList>
    </citation>
    <scope>NUCLEOTIDE SEQUENCE [LARGE SCALE GENOMIC DNA]</scope>
    <source>
        <strain evidence="2">RSMAS</strain>
        <tissue evidence="2">Whole animal</tissue>
    </source>
</reference>
<dbReference type="GO" id="GO:0034632">
    <property type="term" value="F:retinol transmembrane transporter activity"/>
    <property type="evidence" value="ECO:0007669"/>
    <property type="project" value="InterPro"/>
</dbReference>
<organism evidence="2 3">
    <name type="scientific">Pocillopora damicornis</name>
    <name type="common">Cauliflower coral</name>
    <name type="synonym">Millepora damicornis</name>
    <dbReference type="NCBI Taxonomy" id="46731"/>
    <lineage>
        <taxon>Eukaryota</taxon>
        <taxon>Metazoa</taxon>
        <taxon>Cnidaria</taxon>
        <taxon>Anthozoa</taxon>
        <taxon>Hexacorallia</taxon>
        <taxon>Scleractinia</taxon>
        <taxon>Astrocoeniina</taxon>
        <taxon>Pocilloporidae</taxon>
        <taxon>Pocillopora</taxon>
    </lineage>
</organism>
<dbReference type="GO" id="GO:0038023">
    <property type="term" value="F:signaling receptor activity"/>
    <property type="evidence" value="ECO:0007669"/>
    <property type="project" value="InterPro"/>
</dbReference>
<evidence type="ECO:0000313" key="3">
    <source>
        <dbReference type="Proteomes" id="UP000275408"/>
    </source>
</evidence>
<gene>
    <name evidence="2" type="ORF">pdam_00024682</name>
</gene>
<proteinExistence type="predicted"/>
<evidence type="ECO:0000313" key="2">
    <source>
        <dbReference type="EMBL" id="RMX56310.1"/>
    </source>
</evidence>
<keyword evidence="1" id="KW-1133">Transmembrane helix</keyword>
<dbReference type="Proteomes" id="UP000275408">
    <property type="component" value="Unassembled WGS sequence"/>
</dbReference>
<keyword evidence="1" id="KW-0812">Transmembrane</keyword>
<feature type="transmembrane region" description="Helical" evidence="1">
    <location>
        <begin position="227"/>
        <end position="249"/>
    </location>
</feature>
<dbReference type="Pfam" id="PF14752">
    <property type="entry name" value="RBP_receptor"/>
    <property type="match status" value="1"/>
</dbReference>
<accession>A0A3M6URM6</accession>
<dbReference type="OrthoDB" id="5985994at2759"/>
<protein>
    <submittedName>
        <fullName evidence="2">Uncharacterized protein</fullName>
    </submittedName>
</protein>
<keyword evidence="3" id="KW-1185">Reference proteome</keyword>
<comment type="caution">
    <text evidence="2">The sequence shown here is derived from an EMBL/GenBank/DDBJ whole genome shotgun (WGS) entry which is preliminary data.</text>
</comment>